<sequence length="133" mass="12852">MIVIPAGTATAVSSEGAAAEHCISTEAGAGDWWLPSATFETSSICSVSVALEWKSGLAGTAGATIAKGTASAAVTGSETSESSSNCGSAADKPAVAAAVTGFEATESSSKRGSAVGKPAIFGDSCTKLGETSE</sequence>
<evidence type="ECO:0000313" key="2">
    <source>
        <dbReference type="Proteomes" id="UP000091857"/>
    </source>
</evidence>
<comment type="caution">
    <text evidence="1">The sequence shown here is derived from an EMBL/GenBank/DDBJ whole genome shotgun (WGS) entry which is preliminary data.</text>
</comment>
<reference evidence="2" key="1">
    <citation type="journal article" date="2016" name="Nat. Biotechnol.">
        <title>Sequencing wild and cultivated cassava and related species reveals extensive interspecific hybridization and genetic diversity.</title>
        <authorList>
            <person name="Bredeson J.V."/>
            <person name="Lyons J.B."/>
            <person name="Prochnik S.E."/>
            <person name="Wu G.A."/>
            <person name="Ha C.M."/>
            <person name="Edsinger-Gonzales E."/>
            <person name="Grimwood J."/>
            <person name="Schmutz J."/>
            <person name="Rabbi I.Y."/>
            <person name="Egesi C."/>
            <person name="Nauluvula P."/>
            <person name="Lebot V."/>
            <person name="Ndunguru J."/>
            <person name="Mkamilo G."/>
            <person name="Bart R.S."/>
            <person name="Setter T.L."/>
            <person name="Gleadow R.M."/>
            <person name="Kulakow P."/>
            <person name="Ferguson M.E."/>
            <person name="Rounsley S."/>
            <person name="Rokhsar D.S."/>
        </authorList>
    </citation>
    <scope>NUCLEOTIDE SEQUENCE [LARGE SCALE GENOMIC DNA]</scope>
    <source>
        <strain evidence="2">cv. AM560-2</strain>
    </source>
</reference>
<organism evidence="1 2">
    <name type="scientific">Manihot esculenta</name>
    <name type="common">Cassava</name>
    <name type="synonym">Jatropha manihot</name>
    <dbReference type="NCBI Taxonomy" id="3983"/>
    <lineage>
        <taxon>Eukaryota</taxon>
        <taxon>Viridiplantae</taxon>
        <taxon>Streptophyta</taxon>
        <taxon>Embryophyta</taxon>
        <taxon>Tracheophyta</taxon>
        <taxon>Spermatophyta</taxon>
        <taxon>Magnoliopsida</taxon>
        <taxon>eudicotyledons</taxon>
        <taxon>Gunneridae</taxon>
        <taxon>Pentapetalae</taxon>
        <taxon>rosids</taxon>
        <taxon>fabids</taxon>
        <taxon>Malpighiales</taxon>
        <taxon>Euphorbiaceae</taxon>
        <taxon>Crotonoideae</taxon>
        <taxon>Manihoteae</taxon>
        <taxon>Manihot</taxon>
    </lineage>
</organism>
<name>A0ACB7GKC0_MANES</name>
<dbReference type="Proteomes" id="UP000091857">
    <property type="component" value="Chromosome 13"/>
</dbReference>
<keyword evidence="2" id="KW-1185">Reference proteome</keyword>
<evidence type="ECO:0000313" key="1">
    <source>
        <dbReference type="EMBL" id="KAG8640817.1"/>
    </source>
</evidence>
<proteinExistence type="predicted"/>
<dbReference type="EMBL" id="CM004399">
    <property type="protein sequence ID" value="KAG8640817.1"/>
    <property type="molecule type" value="Genomic_DNA"/>
</dbReference>
<protein>
    <submittedName>
        <fullName evidence="1">Uncharacterized protein</fullName>
    </submittedName>
</protein>
<gene>
    <name evidence="1" type="ORF">MANES_13G086056v8</name>
</gene>
<accession>A0ACB7GKC0</accession>